<sequence length="20" mass="2224">MQDSLEEDPALKRGFCIQGS</sequence>
<name>W6M3N9_9GAMM</name>
<reference evidence="1 3" key="1">
    <citation type="submission" date="2013-07" db="EMBL/GenBank/DDBJ databases">
        <authorList>
            <person name="McIlroy S."/>
        </authorList>
    </citation>
    <scope>NUCLEOTIDE SEQUENCE [LARGE SCALE GENOMIC DNA]</scope>
    <source>
        <strain evidence="1 3">Run_A_D11</strain>
    </source>
</reference>
<evidence type="ECO:0000313" key="1">
    <source>
        <dbReference type="EMBL" id="CDI01074.1"/>
    </source>
</evidence>
<evidence type="ECO:0000313" key="3">
    <source>
        <dbReference type="Proteomes" id="UP000035760"/>
    </source>
</evidence>
<accession>W6M3N9</accession>
<dbReference type="Proteomes" id="UP000035760">
    <property type="component" value="Unassembled WGS sequence"/>
</dbReference>
<gene>
    <name evidence="1" type="ORF">BN873_1010002</name>
    <name evidence="2" type="ORF">BN873_990026</name>
</gene>
<proteinExistence type="predicted"/>
<organism evidence="1 3">
    <name type="scientific">Candidatus Competibacter denitrificans Run_A_D11</name>
    <dbReference type="NCBI Taxonomy" id="1400863"/>
    <lineage>
        <taxon>Bacteria</taxon>
        <taxon>Pseudomonadati</taxon>
        <taxon>Pseudomonadota</taxon>
        <taxon>Gammaproteobacteria</taxon>
        <taxon>Candidatus Competibacteraceae</taxon>
        <taxon>Candidatus Competibacter</taxon>
    </lineage>
</organism>
<dbReference type="EMBL" id="CBTJ020000004">
    <property type="protein sequence ID" value="CDI01074.1"/>
    <property type="molecule type" value="Genomic_DNA"/>
</dbReference>
<keyword evidence="3" id="KW-1185">Reference proteome</keyword>
<protein>
    <submittedName>
        <fullName evidence="1">Uncharacterized protein</fullName>
    </submittedName>
</protein>
<evidence type="ECO:0000313" key="2">
    <source>
        <dbReference type="EMBL" id="CDI04555.1"/>
    </source>
</evidence>
<comment type="caution">
    <text evidence="1">The sequence shown here is derived from an EMBL/GenBank/DDBJ whole genome shotgun (WGS) entry which is preliminary data.</text>
</comment>
<reference evidence="1 3" key="2">
    <citation type="submission" date="2014-02" db="EMBL/GenBank/DDBJ databases">
        <title>Candidatus Competibacter-lineage genomes retrieved from metagenomes reveal functional metabolic diversity.</title>
        <authorList>
            <person name="McIlroy S.J."/>
            <person name="Albertsen M."/>
            <person name="Andresen E.K."/>
            <person name="Saunders A.M."/>
            <person name="Kristiansen R."/>
            <person name="Stokholm-Bjerregaard M."/>
            <person name="Nielsen K.L."/>
            <person name="Nielsen P.H."/>
        </authorList>
    </citation>
    <scope>NUCLEOTIDE SEQUENCE [LARGE SCALE GENOMIC DNA]</scope>
    <source>
        <strain evidence="1 3">Run_A_D11</strain>
    </source>
</reference>
<dbReference type="EMBL" id="CBTJ020000112">
    <property type="protein sequence ID" value="CDI04555.1"/>
    <property type="molecule type" value="Genomic_DNA"/>
</dbReference>
<dbReference type="AlphaFoldDB" id="W6M3N9"/>